<comment type="catalytic activity">
    <reaction evidence="2">
        <text>2 GTP = 3',3'-c-di-GMP + 2 diphosphate</text>
        <dbReference type="Rhea" id="RHEA:24898"/>
        <dbReference type="ChEBI" id="CHEBI:33019"/>
        <dbReference type="ChEBI" id="CHEBI:37565"/>
        <dbReference type="ChEBI" id="CHEBI:58805"/>
        <dbReference type="EC" id="2.7.7.65"/>
    </reaction>
</comment>
<dbReference type="EC" id="2.7.7.65" evidence="1"/>
<evidence type="ECO:0000256" key="1">
    <source>
        <dbReference type="ARBA" id="ARBA00012528"/>
    </source>
</evidence>
<protein>
    <recommendedName>
        <fullName evidence="1">diguanylate cyclase</fullName>
        <ecNumber evidence="1">2.7.7.65</ecNumber>
    </recommendedName>
</protein>
<dbReference type="AlphaFoldDB" id="C9YDE5"/>
<proteinExistence type="predicted"/>
<dbReference type="FunFam" id="3.30.70.270:FF:000001">
    <property type="entry name" value="Diguanylate cyclase domain protein"/>
    <property type="match status" value="1"/>
</dbReference>
<accession>C9YDE5</accession>
<dbReference type="PROSITE" id="PS50887">
    <property type="entry name" value="GGDEF"/>
    <property type="match status" value="1"/>
</dbReference>
<evidence type="ECO:0000259" key="3">
    <source>
        <dbReference type="PROSITE" id="PS50887"/>
    </source>
</evidence>
<dbReference type="CDD" id="cd01949">
    <property type="entry name" value="GGDEF"/>
    <property type="match status" value="1"/>
</dbReference>
<dbReference type="GO" id="GO:1902201">
    <property type="term" value="P:negative regulation of bacterial-type flagellum-dependent cell motility"/>
    <property type="evidence" value="ECO:0007669"/>
    <property type="project" value="TreeGrafter"/>
</dbReference>
<dbReference type="GO" id="GO:0052621">
    <property type="term" value="F:diguanylate cyclase activity"/>
    <property type="evidence" value="ECO:0007669"/>
    <property type="project" value="UniProtKB-EC"/>
</dbReference>
<dbReference type="InterPro" id="IPR000160">
    <property type="entry name" value="GGDEF_dom"/>
</dbReference>
<dbReference type="PANTHER" id="PTHR45138:SF9">
    <property type="entry name" value="DIGUANYLATE CYCLASE DGCM-RELATED"/>
    <property type="match status" value="1"/>
</dbReference>
<gene>
    <name evidence="4" type="ORF">Csp_C27240</name>
</gene>
<dbReference type="GO" id="GO:0005886">
    <property type="term" value="C:plasma membrane"/>
    <property type="evidence" value="ECO:0007669"/>
    <property type="project" value="TreeGrafter"/>
</dbReference>
<dbReference type="InterPro" id="IPR050469">
    <property type="entry name" value="Diguanylate_Cyclase"/>
</dbReference>
<dbReference type="SUPFAM" id="SSF55073">
    <property type="entry name" value="Nucleotide cyclase"/>
    <property type="match status" value="1"/>
</dbReference>
<organism evidence="4">
    <name type="scientific">Curvibacter symbiont subsp. Hydra magnipapillata</name>
    <dbReference type="NCBI Taxonomy" id="667019"/>
    <lineage>
        <taxon>Bacteria</taxon>
        <taxon>Pseudomonadati</taxon>
        <taxon>Pseudomonadota</taxon>
        <taxon>Betaproteobacteria</taxon>
        <taxon>Burkholderiales</taxon>
        <taxon>Comamonadaceae</taxon>
        <taxon>Curvibacter</taxon>
    </lineage>
</organism>
<dbReference type="Gene3D" id="3.30.70.270">
    <property type="match status" value="1"/>
</dbReference>
<dbReference type="NCBIfam" id="TIGR00254">
    <property type="entry name" value="GGDEF"/>
    <property type="match status" value="1"/>
</dbReference>
<dbReference type="GO" id="GO:0043709">
    <property type="term" value="P:cell adhesion involved in single-species biofilm formation"/>
    <property type="evidence" value="ECO:0007669"/>
    <property type="project" value="TreeGrafter"/>
</dbReference>
<evidence type="ECO:0000313" key="4">
    <source>
        <dbReference type="EMBL" id="CBA31177.1"/>
    </source>
</evidence>
<reference evidence="4" key="1">
    <citation type="journal article" date="2010" name="Nature">
        <title>The Dynamic genome of Hydra.</title>
        <authorList>
            <person name="Chapman J.A."/>
            <person name="Kirkness E.F."/>
            <person name="Simakov O."/>
            <person name="Hampson S.E."/>
            <person name="Mitros T."/>
            <person name="Weinmaier T."/>
            <person name="Rattei T."/>
            <person name="Balasubramanian P.G."/>
            <person name="Borman J."/>
            <person name="Busam D."/>
            <person name="Disbennett K."/>
            <person name="Pfannkoch C."/>
            <person name="Sumin N."/>
            <person name="Sutton G."/>
            <person name="Viswanathan L."/>
            <person name="Walenz B."/>
            <person name="Goodstein D.M."/>
            <person name="Hellsten U."/>
            <person name="Kawashima T."/>
            <person name="Prochnik S.E."/>
            <person name="Putnam N.H."/>
            <person name="Shu S."/>
            <person name="Blumberg B."/>
            <person name="Dana C.E."/>
            <person name="Gee L."/>
            <person name="Kibler D.F."/>
            <person name="Law L."/>
            <person name="Lindgens D."/>
            <person name="Martinez D.E."/>
            <person name="Peng J."/>
            <person name="Wigge P.A."/>
            <person name="Bertulat B."/>
            <person name="Guder C."/>
            <person name="Nakamura Y."/>
            <person name="Ozbek S."/>
            <person name="Watanabe H."/>
            <person name="Khalturin K."/>
            <person name="Hemmrich G."/>
            <person name="Franke A."/>
            <person name="Augustin R."/>
            <person name="Fraune S."/>
            <person name="Hayakawa E."/>
            <person name="Hayakawa S."/>
            <person name="Hirose M."/>
            <person name="Hwang J."/>
            <person name="Ikeo K."/>
            <person name="Nishimiya-Fujisawa C."/>
            <person name="Ogura A."/>
            <person name="Takahashi T."/>
            <person name="Steinmetz P.R."/>
            <person name="Zhang X."/>
            <person name="Aufschnaiter R."/>
            <person name="Eder M.K."/>
            <person name="Gorny A.K."/>
            <person name="Salvenmoser W."/>
            <person name="Heimberg A.M."/>
            <person name="Wheeler B.M."/>
            <person name="Peterson K.J."/>
            <person name="Boettger A."/>
            <person name="Tischler P."/>
            <person name="Wolf A."/>
            <person name="Gojobori T."/>
            <person name="Remington K.A."/>
            <person name="Strausberg R.L."/>
            <person name="Venter J."/>
            <person name="Technau U."/>
            <person name="Hobmayer B."/>
            <person name="Bosch T.C."/>
            <person name="Holstein T.W."/>
            <person name="Fujisawa T."/>
            <person name="Bode H.R."/>
            <person name="David C.N."/>
            <person name="Rokhsar D.S."/>
            <person name="Steele R.E."/>
        </authorList>
    </citation>
    <scope>NUCLEOTIDE SEQUENCE</scope>
</reference>
<name>C9YDE5_CURXX</name>
<sequence>MKHAPDERCWNRKVKNVSISLLSKLEKITATRDFVAIEHSLLRAIGSTVHVEDLSLWTLDANHEVTKALHYYRQIEVLAGSMGRDTEQVDTVYANIEVPADVRSLAQTVVLSLKPAARKTETGGLQMFPLIGSHGLSGLISMRLSQPMGEHDQELINGILRVYSNYHALLDESQRDRLTGLYNRHAMDLNIDRMWSVLGRESTQSDARRNSVVQMYALAVIDIDHFKKVNDQYGHILGDEILLLVSRLISSCFRKSDPVYRYGGEEFLVVAGAESPQAMHTLFERVRSKVEGHYFPQVESVTVSVGYAIIDPALSPSENIGRADRALYCAKEMGRNQVQSFSDLLQRGLIKDMRYGSTELF</sequence>
<dbReference type="InterPro" id="IPR029787">
    <property type="entry name" value="Nucleotide_cyclase"/>
</dbReference>
<dbReference type="SMART" id="SM00267">
    <property type="entry name" value="GGDEF"/>
    <property type="match status" value="1"/>
</dbReference>
<dbReference type="InterPro" id="IPR043128">
    <property type="entry name" value="Rev_trsase/Diguanyl_cyclase"/>
</dbReference>
<dbReference type="Pfam" id="PF00990">
    <property type="entry name" value="GGDEF"/>
    <property type="match status" value="1"/>
</dbReference>
<dbReference type="EMBL" id="FN543105">
    <property type="protein sequence ID" value="CBA31177.1"/>
    <property type="molecule type" value="Genomic_DNA"/>
</dbReference>
<evidence type="ECO:0000256" key="2">
    <source>
        <dbReference type="ARBA" id="ARBA00034247"/>
    </source>
</evidence>
<dbReference type="PANTHER" id="PTHR45138">
    <property type="entry name" value="REGULATORY COMPONENTS OF SENSORY TRANSDUCTION SYSTEM"/>
    <property type="match status" value="1"/>
</dbReference>
<feature type="domain" description="GGDEF" evidence="3">
    <location>
        <begin position="214"/>
        <end position="343"/>
    </location>
</feature>